<dbReference type="Proteomes" id="UP000236884">
    <property type="component" value="Chromosome"/>
</dbReference>
<keyword evidence="7" id="KW-1185">Reference proteome</keyword>
<evidence type="ECO:0000256" key="1">
    <source>
        <dbReference type="ARBA" id="ARBA00004141"/>
    </source>
</evidence>
<keyword evidence="2 5" id="KW-0812">Transmembrane</keyword>
<dbReference type="GO" id="GO:0015035">
    <property type="term" value="F:protein-disulfide reductase activity"/>
    <property type="evidence" value="ECO:0007669"/>
    <property type="project" value="InterPro"/>
</dbReference>
<feature type="transmembrane region" description="Helical" evidence="5">
    <location>
        <begin position="12"/>
        <end position="38"/>
    </location>
</feature>
<name>A0A0S3PPW4_9BRAD</name>
<accession>A0A0S3PPW4</accession>
<evidence type="ECO:0000256" key="3">
    <source>
        <dbReference type="ARBA" id="ARBA00022989"/>
    </source>
</evidence>
<feature type="transmembrane region" description="Helical" evidence="5">
    <location>
        <begin position="156"/>
        <end position="175"/>
    </location>
</feature>
<evidence type="ECO:0000313" key="6">
    <source>
        <dbReference type="EMBL" id="BAT58017.1"/>
    </source>
</evidence>
<dbReference type="PIRSF" id="PIRSF033913">
    <property type="entry name" value="S-S_format_DsbB"/>
    <property type="match status" value="1"/>
</dbReference>
<dbReference type="GO" id="GO:0006457">
    <property type="term" value="P:protein folding"/>
    <property type="evidence" value="ECO:0007669"/>
    <property type="project" value="InterPro"/>
</dbReference>
<dbReference type="InterPro" id="IPR024199">
    <property type="entry name" value="Uncharacterised_DsbB"/>
</dbReference>
<reference evidence="6 7" key="1">
    <citation type="submission" date="2015-08" db="EMBL/GenBank/DDBJ databases">
        <title>Investigation of the bacterial diversity of lava forest soil.</title>
        <authorList>
            <person name="Lee J.S."/>
        </authorList>
    </citation>
    <scope>NUCLEOTIDE SEQUENCE [LARGE SCALE GENOMIC DNA]</scope>
    <source>
        <strain evidence="6 7">GJW-30</strain>
    </source>
</reference>
<feature type="transmembrane region" description="Helical" evidence="5">
    <location>
        <begin position="83"/>
        <end position="103"/>
    </location>
</feature>
<dbReference type="InterPro" id="IPR023380">
    <property type="entry name" value="DsbB-like_sf"/>
</dbReference>
<evidence type="ECO:0000256" key="4">
    <source>
        <dbReference type="ARBA" id="ARBA00023136"/>
    </source>
</evidence>
<evidence type="ECO:0000256" key="2">
    <source>
        <dbReference type="ARBA" id="ARBA00022692"/>
    </source>
</evidence>
<dbReference type="RefSeq" id="WP_096358620.1">
    <property type="nucleotide sequence ID" value="NZ_AP014946.1"/>
</dbReference>
<evidence type="ECO:0000256" key="5">
    <source>
        <dbReference type="SAM" id="Phobius"/>
    </source>
</evidence>
<dbReference type="AlphaFoldDB" id="A0A0S3PPW4"/>
<organism evidence="6 7">
    <name type="scientific">Variibacter gotjawalensis</name>
    <dbReference type="NCBI Taxonomy" id="1333996"/>
    <lineage>
        <taxon>Bacteria</taxon>
        <taxon>Pseudomonadati</taxon>
        <taxon>Pseudomonadota</taxon>
        <taxon>Alphaproteobacteria</taxon>
        <taxon>Hyphomicrobiales</taxon>
        <taxon>Nitrobacteraceae</taxon>
        <taxon>Variibacter</taxon>
    </lineage>
</organism>
<dbReference type="KEGG" id="vgo:GJW-30_1_00530"/>
<dbReference type="Pfam" id="PF02600">
    <property type="entry name" value="DsbB"/>
    <property type="match status" value="1"/>
</dbReference>
<feature type="transmembrane region" description="Helical" evidence="5">
    <location>
        <begin position="58"/>
        <end position="76"/>
    </location>
</feature>
<dbReference type="SUPFAM" id="SSF158442">
    <property type="entry name" value="DsbB-like"/>
    <property type="match status" value="1"/>
</dbReference>
<sequence length="181" mass="18979">MLQPTTATRRDIIATNAILGATLLIAAVGTVTIGGAWYFQYGLGLAPCPLCLQQRWPYYVAIPLAFVVALGAKANAPRAMLRAGLVIIVLAMLVGAGLGLYHAGVEWKWWEGPTDCAGAGFSPGGAAGGLLKRMQETRVVRCDEAAWRDPLIGLSLAGYNVLISLALAIVALVGFKQSGKV</sequence>
<keyword evidence="4 5" id="KW-0472">Membrane</keyword>
<protein>
    <submittedName>
        <fullName evidence="6">Disulfide bond formation protein B</fullName>
    </submittedName>
</protein>
<dbReference type="Gene3D" id="1.20.1550.10">
    <property type="entry name" value="DsbB-like"/>
    <property type="match status" value="1"/>
</dbReference>
<proteinExistence type="predicted"/>
<comment type="subcellular location">
    <subcellularLocation>
        <location evidence="1">Membrane</location>
        <topology evidence="1">Multi-pass membrane protein</topology>
    </subcellularLocation>
</comment>
<evidence type="ECO:0000313" key="7">
    <source>
        <dbReference type="Proteomes" id="UP000236884"/>
    </source>
</evidence>
<dbReference type="InterPro" id="IPR003752">
    <property type="entry name" value="DiS_bond_form_DsbB/BdbC"/>
</dbReference>
<dbReference type="EMBL" id="AP014946">
    <property type="protein sequence ID" value="BAT58017.1"/>
    <property type="molecule type" value="Genomic_DNA"/>
</dbReference>
<keyword evidence="3 5" id="KW-1133">Transmembrane helix</keyword>
<dbReference type="OrthoDB" id="9808637at2"/>
<dbReference type="GO" id="GO:0016020">
    <property type="term" value="C:membrane"/>
    <property type="evidence" value="ECO:0007669"/>
    <property type="project" value="UniProtKB-SubCell"/>
</dbReference>
<gene>
    <name evidence="6" type="ORF">GJW-30_1_00530</name>
</gene>